<feature type="non-terminal residue" evidence="1">
    <location>
        <position position="65"/>
    </location>
</feature>
<feature type="non-terminal residue" evidence="1">
    <location>
        <position position="1"/>
    </location>
</feature>
<accession>A0A3N4KGI4</accession>
<dbReference type="OrthoDB" id="5479820at2759"/>
<gene>
    <name evidence="1" type="ORF">L873DRAFT_1643425</name>
</gene>
<dbReference type="Proteomes" id="UP000276215">
    <property type="component" value="Unassembled WGS sequence"/>
</dbReference>
<keyword evidence="2" id="KW-1185">Reference proteome</keyword>
<name>A0A3N4KGI4_9PEZI</name>
<dbReference type="EMBL" id="ML120355">
    <property type="protein sequence ID" value="RPB04975.1"/>
    <property type="molecule type" value="Genomic_DNA"/>
</dbReference>
<organism evidence="1 2">
    <name type="scientific">Choiromyces venosus 120613-1</name>
    <dbReference type="NCBI Taxonomy" id="1336337"/>
    <lineage>
        <taxon>Eukaryota</taxon>
        <taxon>Fungi</taxon>
        <taxon>Dikarya</taxon>
        <taxon>Ascomycota</taxon>
        <taxon>Pezizomycotina</taxon>
        <taxon>Pezizomycetes</taxon>
        <taxon>Pezizales</taxon>
        <taxon>Tuberaceae</taxon>
        <taxon>Choiromyces</taxon>
    </lineage>
</organism>
<dbReference type="AlphaFoldDB" id="A0A3N4KGI4"/>
<sequence>NDVSNYRLRIDFTLQTSKISLQQSPSSNLHSSIALRYLSSPFHAPPTTSSLASSALFYQRLRHSV</sequence>
<proteinExistence type="predicted"/>
<protein>
    <submittedName>
        <fullName evidence="1">Uncharacterized protein</fullName>
    </submittedName>
</protein>
<evidence type="ECO:0000313" key="1">
    <source>
        <dbReference type="EMBL" id="RPB04975.1"/>
    </source>
</evidence>
<reference evidence="1 2" key="1">
    <citation type="journal article" date="2018" name="Nat. Ecol. Evol.">
        <title>Pezizomycetes genomes reveal the molecular basis of ectomycorrhizal truffle lifestyle.</title>
        <authorList>
            <person name="Murat C."/>
            <person name="Payen T."/>
            <person name="Noel B."/>
            <person name="Kuo A."/>
            <person name="Morin E."/>
            <person name="Chen J."/>
            <person name="Kohler A."/>
            <person name="Krizsan K."/>
            <person name="Balestrini R."/>
            <person name="Da Silva C."/>
            <person name="Montanini B."/>
            <person name="Hainaut M."/>
            <person name="Levati E."/>
            <person name="Barry K.W."/>
            <person name="Belfiori B."/>
            <person name="Cichocki N."/>
            <person name="Clum A."/>
            <person name="Dockter R.B."/>
            <person name="Fauchery L."/>
            <person name="Guy J."/>
            <person name="Iotti M."/>
            <person name="Le Tacon F."/>
            <person name="Lindquist E.A."/>
            <person name="Lipzen A."/>
            <person name="Malagnac F."/>
            <person name="Mello A."/>
            <person name="Molinier V."/>
            <person name="Miyauchi S."/>
            <person name="Poulain J."/>
            <person name="Riccioni C."/>
            <person name="Rubini A."/>
            <person name="Sitrit Y."/>
            <person name="Splivallo R."/>
            <person name="Traeger S."/>
            <person name="Wang M."/>
            <person name="Zifcakova L."/>
            <person name="Wipf D."/>
            <person name="Zambonelli A."/>
            <person name="Paolocci F."/>
            <person name="Nowrousian M."/>
            <person name="Ottonello S."/>
            <person name="Baldrian P."/>
            <person name="Spatafora J.W."/>
            <person name="Henrissat B."/>
            <person name="Nagy L.G."/>
            <person name="Aury J.M."/>
            <person name="Wincker P."/>
            <person name="Grigoriev I.V."/>
            <person name="Bonfante P."/>
            <person name="Martin F.M."/>
        </authorList>
    </citation>
    <scope>NUCLEOTIDE SEQUENCE [LARGE SCALE GENOMIC DNA]</scope>
    <source>
        <strain evidence="1 2">120613-1</strain>
    </source>
</reference>
<evidence type="ECO:0000313" key="2">
    <source>
        <dbReference type="Proteomes" id="UP000276215"/>
    </source>
</evidence>